<dbReference type="AlphaFoldDB" id="A0A9P9WZ89"/>
<dbReference type="Proteomes" id="UP000829685">
    <property type="component" value="Unassembled WGS sequence"/>
</dbReference>
<organism evidence="1 2">
    <name type="scientific">Neoarthrinium moseri</name>
    <dbReference type="NCBI Taxonomy" id="1658444"/>
    <lineage>
        <taxon>Eukaryota</taxon>
        <taxon>Fungi</taxon>
        <taxon>Dikarya</taxon>
        <taxon>Ascomycota</taxon>
        <taxon>Pezizomycotina</taxon>
        <taxon>Sordariomycetes</taxon>
        <taxon>Xylariomycetidae</taxon>
        <taxon>Amphisphaeriales</taxon>
        <taxon>Apiosporaceae</taxon>
        <taxon>Neoarthrinium</taxon>
    </lineage>
</organism>
<proteinExistence type="predicted"/>
<keyword evidence="2" id="KW-1185">Reference proteome</keyword>
<evidence type="ECO:0000313" key="2">
    <source>
        <dbReference type="Proteomes" id="UP000829685"/>
    </source>
</evidence>
<dbReference type="EMBL" id="JAFIMR010000001">
    <property type="protein sequence ID" value="KAI1881892.1"/>
    <property type="molecule type" value="Genomic_DNA"/>
</dbReference>
<accession>A0A9P9WZ89</accession>
<comment type="caution">
    <text evidence="1">The sequence shown here is derived from an EMBL/GenBank/DDBJ whole genome shotgun (WGS) entry which is preliminary data.</text>
</comment>
<gene>
    <name evidence="1" type="ORF">JX265_000718</name>
</gene>
<name>A0A9P9WZ89_9PEZI</name>
<protein>
    <submittedName>
        <fullName evidence="1">Uncharacterized protein</fullName>
    </submittedName>
</protein>
<evidence type="ECO:0000313" key="1">
    <source>
        <dbReference type="EMBL" id="KAI1881892.1"/>
    </source>
</evidence>
<reference evidence="1" key="1">
    <citation type="submission" date="2021-03" db="EMBL/GenBank/DDBJ databases">
        <title>Revisited historic fungal species revealed as producer of novel bioactive compounds through whole genome sequencing and comparative genomics.</title>
        <authorList>
            <person name="Vignolle G.A."/>
            <person name="Hochenegger N."/>
            <person name="Mach R.L."/>
            <person name="Mach-Aigner A.R."/>
            <person name="Javad Rahimi M."/>
            <person name="Salim K.A."/>
            <person name="Chan C.M."/>
            <person name="Lim L.B.L."/>
            <person name="Cai F."/>
            <person name="Druzhinina I.S."/>
            <person name="U'Ren J.M."/>
            <person name="Derntl C."/>
        </authorList>
    </citation>
    <scope>NUCLEOTIDE SEQUENCE</scope>
    <source>
        <strain evidence="1">TUCIM 5799</strain>
    </source>
</reference>
<sequence>MAPQYPPAHLLGLPSELRQIIYKLYLPVDLKSIPTWGYAKQELKHQLRHHSGKLPALAITCKSAYREMRPLMLNDATAVFTTHYGAGVDAIGLHVYGPLRLKELRKLTIVTLMGTPETQYPPRRKRRPRRKNYPHWIQFLSKMLHETKVLEEITVDWNSELRQKDDYTAMEKIRDFFHALVLDARNSLDLPRASKEYALDQWFPDTLVKIPKAKVKKITLLGTYPRIWPQVLSKKAPGTEIVAL</sequence>